<dbReference type="OrthoDB" id="5773114at2"/>
<accession>A0A2S7XW95</accession>
<dbReference type="InterPro" id="IPR011049">
    <property type="entry name" value="Serralysin-like_metalloprot_C"/>
</dbReference>
<dbReference type="PRINTS" id="PR00313">
    <property type="entry name" value="CABNDNGRPT"/>
</dbReference>
<name>A0A2S7XW95_9GAMM</name>
<sequence>MALQTFQENFYLTQNPDVFAAVRDGLMTAEEHYVKYGELEGRQPNPYFNPAGYMAVNQDVVPAVASGIFSSFLSHFELNGAREGRSPGADTFNEANYLAANEDVKAAVDAGDLNSGYEHYVLYGAIEGRANGIAENPDPTQGQTFTLTVAQDLFPEQSAAGNAGADVIRGVAGQIEGAQDQTTLNSSDILDGGASDADKLVVNMTGTQYLGGATVKNIETLQIGTNLTNQEVAFDMNVNQGSYEVTSVNKLVYDQITNTETLVVQNVVPVAVGDVAPDMVWANENGSAAGTIATTYRQATIDGTADNQTVELINVTATQHVIDGVLAIGGGMEQLTIISSGEVAQNTLNNSNVEIASISYGDTGGRNDNGADLLSKESLTSVVLKGATAIGEGADVIASFETTGRNVTDEWMIREWTGLTDRWASVYRAPSTEGGVISSDDGGIFNSFGDGAASNLLSVGSRVTTVDASEMTANTFVRFAAKTDESASDKTFVGGTANDYVEFENGNVTATGNTGDDTFAFVNGQPNSTFGENDVLTGGEGSDTILLGMNGFGDYTVAQTEFRNKTAIDVLDLRGNSSNVTLSSEFVSSSDEGRVTVHTDRIVRTALDNNTNGATHSPNEDNSVHIVDLTFLGAADGITFHGGSGSDRLVLNDATFNVQQVLDGGVFTDYANRTGIEANTEDYDTLTVITNGEQVVLDAQDLSQITNFNGLILTKNSETASYSITLTRSFLSANTLELDDATNTNIDDTIFQIGTIAAANQSILSTGDTVMIDVSDLLNITNDAKSTAGFIPGFDVKSLTELGVNPIFLGNGGEIVSQTMLEDLDLIREDAVTPRNDVLVSAPNVKDLQGNTLTAQAAGFDTTSGFLLSGGLATAQDDVLNTTAEYWVGSKVNMAGGTDTLNILDDAASVDESTVPTADAPEIVNLKGGATGLGFTNANGAGFKVNASVAAVVQLGNLGQIFDGSVQGDFVTGGTGADLINAGAGDDAIVDGLATIRLMLAQALMWLTSLSVMTLSIWETAMAMCCA</sequence>
<reference evidence="1 2" key="1">
    <citation type="submission" date="2018-01" db="EMBL/GenBank/DDBJ databases">
        <title>The complete genome sequence of Chromatium okenii LaCa, a purple sulfur bacterium with a turbulent life.</title>
        <authorList>
            <person name="Luedin S.M."/>
            <person name="Liechti N."/>
            <person name="Storelli N."/>
            <person name="Danza F."/>
            <person name="Wittwer M."/>
            <person name="Pothier J.F."/>
            <person name="Tonolla M.A."/>
        </authorList>
    </citation>
    <scope>NUCLEOTIDE SEQUENCE [LARGE SCALE GENOMIC DNA]</scope>
    <source>
        <strain evidence="1 2">LaCa</strain>
    </source>
</reference>
<dbReference type="RefSeq" id="WP_105072309.1">
    <property type="nucleotide sequence ID" value="NZ_PPGH01000001.1"/>
</dbReference>
<protein>
    <submittedName>
        <fullName evidence="1">Uncharacterized protein</fullName>
    </submittedName>
</protein>
<dbReference type="Gene3D" id="2.150.10.10">
    <property type="entry name" value="Serralysin-like metalloprotease, C-terminal"/>
    <property type="match status" value="1"/>
</dbReference>
<proteinExistence type="predicted"/>
<evidence type="ECO:0000313" key="1">
    <source>
        <dbReference type="EMBL" id="PQJ97702.1"/>
    </source>
</evidence>
<keyword evidence="2" id="KW-1185">Reference proteome</keyword>
<organism evidence="1 2">
    <name type="scientific">Chromatium okenii</name>
    <dbReference type="NCBI Taxonomy" id="61644"/>
    <lineage>
        <taxon>Bacteria</taxon>
        <taxon>Pseudomonadati</taxon>
        <taxon>Pseudomonadota</taxon>
        <taxon>Gammaproteobacteria</taxon>
        <taxon>Chromatiales</taxon>
        <taxon>Chromatiaceae</taxon>
        <taxon>Chromatium</taxon>
    </lineage>
</organism>
<dbReference type="EMBL" id="PPGH01000001">
    <property type="protein sequence ID" value="PQJ97702.1"/>
    <property type="molecule type" value="Genomic_DNA"/>
</dbReference>
<dbReference type="AlphaFoldDB" id="A0A2S7XW95"/>
<dbReference type="Proteomes" id="UP000239936">
    <property type="component" value="Unassembled WGS sequence"/>
</dbReference>
<gene>
    <name evidence="1" type="ORF">CXB77_00020</name>
</gene>
<evidence type="ECO:0000313" key="2">
    <source>
        <dbReference type="Proteomes" id="UP000239936"/>
    </source>
</evidence>
<comment type="caution">
    <text evidence="1">The sequence shown here is derived from an EMBL/GenBank/DDBJ whole genome shotgun (WGS) entry which is preliminary data.</text>
</comment>